<keyword evidence="5" id="KW-0934">Plastid</keyword>
<evidence type="ECO:0000313" key="7">
    <source>
        <dbReference type="Proteomes" id="UP000008021"/>
    </source>
</evidence>
<evidence type="ECO:0000256" key="5">
    <source>
        <dbReference type="ARBA" id="ARBA00022640"/>
    </source>
</evidence>
<protein>
    <recommendedName>
        <fullName evidence="3">Uncharacterized protein ycf72</fullName>
    </recommendedName>
</protein>
<dbReference type="GO" id="GO:0009507">
    <property type="term" value="C:chloroplast"/>
    <property type="evidence" value="ECO:0007669"/>
    <property type="project" value="UniProtKB-SubCell"/>
</dbReference>
<comment type="similarity">
    <text evidence="2">Belongs to the ycf72 family.</text>
</comment>
<dbReference type="AlphaFoldDB" id="A0A0E0E254"/>
<reference evidence="6" key="1">
    <citation type="submission" date="2015-04" db="UniProtKB">
        <authorList>
            <consortium name="EnsemblPlants"/>
        </authorList>
    </citation>
    <scope>IDENTIFICATION</scope>
</reference>
<evidence type="ECO:0000256" key="1">
    <source>
        <dbReference type="ARBA" id="ARBA00004229"/>
    </source>
</evidence>
<keyword evidence="7" id="KW-1185">Reference proteome</keyword>
<name>A0A0E0E254_9ORYZ</name>
<organism evidence="6">
    <name type="scientific">Oryza meridionalis</name>
    <dbReference type="NCBI Taxonomy" id="40149"/>
    <lineage>
        <taxon>Eukaryota</taxon>
        <taxon>Viridiplantae</taxon>
        <taxon>Streptophyta</taxon>
        <taxon>Embryophyta</taxon>
        <taxon>Tracheophyta</taxon>
        <taxon>Spermatophyta</taxon>
        <taxon>Magnoliopsida</taxon>
        <taxon>Liliopsida</taxon>
        <taxon>Poales</taxon>
        <taxon>Poaceae</taxon>
        <taxon>BOP clade</taxon>
        <taxon>Oryzoideae</taxon>
        <taxon>Oryzeae</taxon>
        <taxon>Oryzinae</taxon>
        <taxon>Oryza</taxon>
    </lineage>
</organism>
<keyword evidence="4" id="KW-0150">Chloroplast</keyword>
<dbReference type="PANTHER" id="PTHR37377">
    <property type="entry name" value="RIBULOSE BISPHOSPHATE CARBOXYLASE LARGE CHAIN"/>
    <property type="match status" value="1"/>
</dbReference>
<comment type="subcellular location">
    <subcellularLocation>
        <location evidence="1">Plastid</location>
        <location evidence="1">Chloroplast</location>
    </subcellularLocation>
</comment>
<evidence type="ECO:0000256" key="2">
    <source>
        <dbReference type="ARBA" id="ARBA00009599"/>
    </source>
</evidence>
<evidence type="ECO:0000313" key="6">
    <source>
        <dbReference type="EnsemblPlants" id="OMERI06G16820.1"/>
    </source>
</evidence>
<dbReference type="HOGENOM" id="CLU_2708986_0_0_1"/>
<accession>A0A0E0E254</accession>
<reference evidence="6" key="2">
    <citation type="submission" date="2018-05" db="EMBL/GenBank/DDBJ databases">
        <title>OmerRS3 (Oryza meridionalis Reference Sequence Version 3).</title>
        <authorList>
            <person name="Zhang J."/>
            <person name="Kudrna D."/>
            <person name="Lee S."/>
            <person name="Talag J."/>
            <person name="Welchert J."/>
            <person name="Wing R.A."/>
        </authorList>
    </citation>
    <scope>NUCLEOTIDE SEQUENCE [LARGE SCALE GENOMIC DNA]</scope>
    <source>
        <strain evidence="6">cv. OR44</strain>
    </source>
</reference>
<dbReference type="STRING" id="40149.A0A0E0E254"/>
<sequence length="73" mass="8185">MEAFPSPPSWGWSTGFITTPLTTGCLPSQHLDPALPKLFWFTQHYPLVRLLLSIFGIPNGPPQMFRYSICCSS</sequence>
<dbReference type="Gramene" id="OMERI06G16820.1">
    <property type="protein sequence ID" value="OMERI06G16820.1"/>
    <property type="gene ID" value="OMERI06G16820"/>
</dbReference>
<dbReference type="InterPro" id="IPR038860">
    <property type="entry name" value="YCF72"/>
</dbReference>
<evidence type="ECO:0000256" key="4">
    <source>
        <dbReference type="ARBA" id="ARBA00022528"/>
    </source>
</evidence>
<dbReference type="Proteomes" id="UP000008021">
    <property type="component" value="Chromosome 6"/>
</dbReference>
<dbReference type="PANTHER" id="PTHR37377:SF2">
    <property type="entry name" value="SMALL RIBOSOMAL SUBUNIT PROTEIN US2C"/>
    <property type="match status" value="1"/>
</dbReference>
<proteinExistence type="inferred from homology"/>
<evidence type="ECO:0000256" key="3">
    <source>
        <dbReference type="ARBA" id="ARBA00021519"/>
    </source>
</evidence>
<dbReference type="EnsemblPlants" id="OMERI06G16820.1">
    <property type="protein sequence ID" value="OMERI06G16820.1"/>
    <property type="gene ID" value="OMERI06G16820"/>
</dbReference>